<accession>A0A0N0U3R8</accession>
<evidence type="ECO:0000313" key="2">
    <source>
        <dbReference type="Proteomes" id="UP000053105"/>
    </source>
</evidence>
<keyword evidence="2" id="KW-1185">Reference proteome</keyword>
<sequence length="56" mass="6745">MRLQPRLCKYNSRSFQAEYDVCVIHTLKIIKQIGFIKRNVNYKHYKGTYSGFFRAL</sequence>
<organism evidence="1 2">
    <name type="scientific">Melipona quadrifasciata</name>
    <dbReference type="NCBI Taxonomy" id="166423"/>
    <lineage>
        <taxon>Eukaryota</taxon>
        <taxon>Metazoa</taxon>
        <taxon>Ecdysozoa</taxon>
        <taxon>Arthropoda</taxon>
        <taxon>Hexapoda</taxon>
        <taxon>Insecta</taxon>
        <taxon>Pterygota</taxon>
        <taxon>Neoptera</taxon>
        <taxon>Endopterygota</taxon>
        <taxon>Hymenoptera</taxon>
        <taxon>Apocrita</taxon>
        <taxon>Aculeata</taxon>
        <taxon>Apoidea</taxon>
        <taxon>Anthophila</taxon>
        <taxon>Apidae</taxon>
        <taxon>Melipona</taxon>
    </lineage>
</organism>
<dbReference type="EMBL" id="KQ435859">
    <property type="protein sequence ID" value="KOX70521.1"/>
    <property type="molecule type" value="Genomic_DNA"/>
</dbReference>
<dbReference type="AlphaFoldDB" id="A0A0N0U3R8"/>
<gene>
    <name evidence="1" type="ORF">WN51_02577</name>
</gene>
<proteinExistence type="predicted"/>
<dbReference type="Proteomes" id="UP000053105">
    <property type="component" value="Unassembled WGS sequence"/>
</dbReference>
<protein>
    <submittedName>
        <fullName evidence="1">Uncharacterized protein</fullName>
    </submittedName>
</protein>
<reference evidence="1 2" key="1">
    <citation type="submission" date="2015-07" db="EMBL/GenBank/DDBJ databases">
        <title>The genome of Melipona quadrifasciata.</title>
        <authorList>
            <person name="Pan H."/>
            <person name="Kapheim K."/>
        </authorList>
    </citation>
    <scope>NUCLEOTIDE SEQUENCE [LARGE SCALE GENOMIC DNA]</scope>
    <source>
        <strain evidence="1">0111107301</strain>
        <tissue evidence="1">Whole body</tissue>
    </source>
</reference>
<name>A0A0N0U3R8_9HYME</name>
<evidence type="ECO:0000313" key="1">
    <source>
        <dbReference type="EMBL" id="KOX70521.1"/>
    </source>
</evidence>